<keyword evidence="4" id="KW-0274">FAD</keyword>
<protein>
    <submittedName>
        <fullName evidence="7">FAD-dependent oxidoreductase</fullName>
    </submittedName>
</protein>
<dbReference type="PANTHER" id="PTHR42913">
    <property type="entry name" value="APOPTOSIS-INDUCING FACTOR 1"/>
    <property type="match status" value="1"/>
</dbReference>
<dbReference type="AlphaFoldDB" id="A0A955ECM7"/>
<gene>
    <name evidence="7" type="ORF">KC980_01245</name>
</gene>
<comment type="cofactor">
    <cofactor evidence="1">
        <name>FAD</name>
        <dbReference type="ChEBI" id="CHEBI:57692"/>
    </cofactor>
</comment>
<evidence type="ECO:0000256" key="4">
    <source>
        <dbReference type="ARBA" id="ARBA00022827"/>
    </source>
</evidence>
<accession>A0A955ECM7</accession>
<organism evidence="7 8">
    <name type="scientific">candidate division WWE3 bacterium</name>
    <dbReference type="NCBI Taxonomy" id="2053526"/>
    <lineage>
        <taxon>Bacteria</taxon>
        <taxon>Katanobacteria</taxon>
    </lineage>
</organism>
<dbReference type="PRINTS" id="PR00368">
    <property type="entry name" value="FADPNR"/>
</dbReference>
<comment type="caution">
    <text evidence="7">The sequence shown here is derived from an EMBL/GenBank/DDBJ whole genome shotgun (WGS) entry which is preliminary data.</text>
</comment>
<dbReference type="SUPFAM" id="SSF51905">
    <property type="entry name" value="FAD/NAD(P)-binding domain"/>
    <property type="match status" value="1"/>
</dbReference>
<dbReference type="InterPro" id="IPR051169">
    <property type="entry name" value="NADH-Q_oxidoreductase"/>
</dbReference>
<dbReference type="Gene3D" id="3.50.50.100">
    <property type="match status" value="1"/>
</dbReference>
<dbReference type="EMBL" id="JAGQNX010000037">
    <property type="protein sequence ID" value="MCA9308113.1"/>
    <property type="molecule type" value="Genomic_DNA"/>
</dbReference>
<reference evidence="7" key="2">
    <citation type="journal article" date="2021" name="Microbiome">
        <title>Successional dynamics and alternative stable states in a saline activated sludge microbial community over 9 years.</title>
        <authorList>
            <person name="Wang Y."/>
            <person name="Ye J."/>
            <person name="Ju F."/>
            <person name="Liu L."/>
            <person name="Boyd J.A."/>
            <person name="Deng Y."/>
            <person name="Parks D.H."/>
            <person name="Jiang X."/>
            <person name="Yin X."/>
            <person name="Woodcroft B.J."/>
            <person name="Tyson G.W."/>
            <person name="Hugenholtz P."/>
            <person name="Polz M.F."/>
            <person name="Zhang T."/>
        </authorList>
    </citation>
    <scope>NUCLEOTIDE SEQUENCE</scope>
    <source>
        <strain evidence="7">HKST-UBA79</strain>
    </source>
</reference>
<dbReference type="InterPro" id="IPR023753">
    <property type="entry name" value="FAD/NAD-binding_dom"/>
</dbReference>
<dbReference type="GO" id="GO:0003955">
    <property type="term" value="F:NAD(P)H dehydrogenase (quinone) activity"/>
    <property type="evidence" value="ECO:0007669"/>
    <property type="project" value="TreeGrafter"/>
</dbReference>
<keyword evidence="3" id="KW-0285">Flavoprotein</keyword>
<evidence type="ECO:0000259" key="6">
    <source>
        <dbReference type="Pfam" id="PF07992"/>
    </source>
</evidence>
<evidence type="ECO:0000256" key="5">
    <source>
        <dbReference type="ARBA" id="ARBA00023002"/>
    </source>
</evidence>
<keyword evidence="5" id="KW-0560">Oxidoreductase</keyword>
<name>A0A955ECM7_UNCKA</name>
<evidence type="ECO:0000256" key="1">
    <source>
        <dbReference type="ARBA" id="ARBA00001974"/>
    </source>
</evidence>
<sequence>MEQINSLTSKPTTKVLIVGGGFGGVSTALNLAKANRSNLHINLVSDRSHFEYHAALYRLVAGSSPLEVCIPLREIFKNTAVEINIEKITHIDLEKSIALGDAGSRYPFDYLVLAVGSDTVYFNIPGLKENSFGFKSIAEALALNKHLNSVFSQCPAQDPLTKECLAHMVVVGGGASGVELAGELAQFTKKLSTQYTVDPKFVKIDLVERAERVLPTLPPEISQRVQDRLKSLGVNVLLNKEVVKEDIESLFLKDMEMKTKTVVWTAGVRANPLYESIKQFEFGRGFKVVVDEYLLAKGSSNIFVIGDGADTKYSGMAQTAILHGEIAAKNILNPCSVKVSETPPQYCVPVGRGWSVFYKEGSTPKYGYIGWIHRRLLDFKVFRFLLPFNKALDAFKSGRSVCDSCDVCSVN</sequence>
<feature type="domain" description="FAD/NAD(P)-binding" evidence="6">
    <location>
        <begin position="14"/>
        <end position="323"/>
    </location>
</feature>
<dbReference type="Proteomes" id="UP000740557">
    <property type="component" value="Unassembled WGS sequence"/>
</dbReference>
<evidence type="ECO:0000256" key="2">
    <source>
        <dbReference type="ARBA" id="ARBA00005272"/>
    </source>
</evidence>
<proteinExistence type="inferred from homology"/>
<dbReference type="PANTHER" id="PTHR42913:SF3">
    <property type="entry name" value="64 KDA MITOCHONDRIAL NADH DEHYDROGENASE (EUROFUNG)"/>
    <property type="match status" value="1"/>
</dbReference>
<evidence type="ECO:0000313" key="7">
    <source>
        <dbReference type="EMBL" id="MCA9308113.1"/>
    </source>
</evidence>
<dbReference type="Pfam" id="PF07992">
    <property type="entry name" value="Pyr_redox_2"/>
    <property type="match status" value="1"/>
</dbReference>
<evidence type="ECO:0000256" key="3">
    <source>
        <dbReference type="ARBA" id="ARBA00022630"/>
    </source>
</evidence>
<dbReference type="PRINTS" id="PR00411">
    <property type="entry name" value="PNDRDTASEI"/>
</dbReference>
<reference evidence="7" key="1">
    <citation type="submission" date="2020-04" db="EMBL/GenBank/DDBJ databases">
        <authorList>
            <person name="Zhang T."/>
        </authorList>
    </citation>
    <scope>NUCLEOTIDE SEQUENCE</scope>
    <source>
        <strain evidence="7">HKST-UBA79</strain>
    </source>
</reference>
<comment type="similarity">
    <text evidence="2">Belongs to the NADH dehydrogenase family.</text>
</comment>
<evidence type="ECO:0000313" key="8">
    <source>
        <dbReference type="Proteomes" id="UP000740557"/>
    </source>
</evidence>
<dbReference type="GO" id="GO:0019646">
    <property type="term" value="P:aerobic electron transport chain"/>
    <property type="evidence" value="ECO:0007669"/>
    <property type="project" value="TreeGrafter"/>
</dbReference>
<dbReference type="InterPro" id="IPR036188">
    <property type="entry name" value="FAD/NAD-bd_sf"/>
</dbReference>